<reference evidence="2" key="2">
    <citation type="journal article" name="Front. Microbiol.">
        <title>Degradative Capacity of Two Strains of Rhodonia placenta: From Phenotype to Genotype.</title>
        <authorList>
            <person name="Kolle M."/>
            <person name="Horta M.A.C."/>
            <person name="Nowrousian M."/>
            <person name="Ohm R.A."/>
            <person name="Benz J.P."/>
            <person name="Pilgard A."/>
        </authorList>
    </citation>
    <scope>NUCLEOTIDE SEQUENCE</scope>
    <source>
        <strain evidence="2">FPRL280</strain>
    </source>
</reference>
<organism evidence="2 3">
    <name type="scientific">Rhodonia placenta</name>
    <dbReference type="NCBI Taxonomy" id="104341"/>
    <lineage>
        <taxon>Eukaryota</taxon>
        <taxon>Fungi</taxon>
        <taxon>Dikarya</taxon>
        <taxon>Basidiomycota</taxon>
        <taxon>Agaricomycotina</taxon>
        <taxon>Agaricomycetes</taxon>
        <taxon>Polyporales</taxon>
        <taxon>Adustoporiaceae</taxon>
        <taxon>Rhodonia</taxon>
    </lineage>
</organism>
<evidence type="ECO:0000313" key="3">
    <source>
        <dbReference type="Proteomes" id="UP000639403"/>
    </source>
</evidence>
<feature type="region of interest" description="Disordered" evidence="1">
    <location>
        <begin position="168"/>
        <end position="192"/>
    </location>
</feature>
<reference evidence="2" key="1">
    <citation type="submission" date="2020-11" db="EMBL/GenBank/DDBJ databases">
        <authorList>
            <person name="Koelle M."/>
            <person name="Horta M.A.C."/>
            <person name="Nowrousian M."/>
            <person name="Ohm R.A."/>
            <person name="Benz P."/>
            <person name="Pilgard A."/>
        </authorList>
    </citation>
    <scope>NUCLEOTIDE SEQUENCE</scope>
    <source>
        <strain evidence="2">FPRL280</strain>
    </source>
</reference>
<dbReference type="AlphaFoldDB" id="A0A8H7P0J1"/>
<dbReference type="Proteomes" id="UP000639403">
    <property type="component" value="Unassembled WGS sequence"/>
</dbReference>
<name>A0A8H7P0J1_9APHY</name>
<gene>
    <name evidence="2" type="ORF">IEO21_06279</name>
</gene>
<protein>
    <submittedName>
        <fullName evidence="2">Uncharacterized protein</fullName>
    </submittedName>
</protein>
<feature type="region of interest" description="Disordered" evidence="1">
    <location>
        <begin position="1"/>
        <end position="30"/>
    </location>
</feature>
<accession>A0A8H7P0J1</accession>
<proteinExistence type="predicted"/>
<sequence length="331" mass="37452">MEPQWTTLEESTSISQVGEPSSSKRAPQKRLPAAGKTLVNELYALHPYPPTELKETYLKRIRALPGCDYYTLDKLNLLLYSRRVRSGLAGNGGRQLDVHQPTRQTTSDDILYPSFRKQTGVVSKLEVLISEKPRANDTLIKIWAKRLQLEEDDVLTWVEAWRAEHEEATSSVEPARQSAPVAHLPTPGSSRSPEPLFVHIPVEAKQELSALLTPSEPFFEQGIPSKPSPTDELRRFIRSLPTVDVQDLEPPDFENGSIEDINKWFDGHTERMSMFLRHVESGRYKRYGLKPSFLKTSRESTKQEETGAPSQFDQRIGPPSPNLVRIVRSDG</sequence>
<comment type="caution">
    <text evidence="2">The sequence shown here is derived from an EMBL/GenBank/DDBJ whole genome shotgun (WGS) entry which is preliminary data.</text>
</comment>
<feature type="compositionally biased region" description="Basic and acidic residues" evidence="1">
    <location>
        <begin position="296"/>
        <end position="305"/>
    </location>
</feature>
<evidence type="ECO:0000313" key="2">
    <source>
        <dbReference type="EMBL" id="KAF9812239.1"/>
    </source>
</evidence>
<evidence type="ECO:0000256" key="1">
    <source>
        <dbReference type="SAM" id="MobiDB-lite"/>
    </source>
</evidence>
<feature type="region of interest" description="Disordered" evidence="1">
    <location>
        <begin position="294"/>
        <end position="331"/>
    </location>
</feature>
<dbReference type="EMBL" id="JADOXO010000136">
    <property type="protein sequence ID" value="KAF9812239.1"/>
    <property type="molecule type" value="Genomic_DNA"/>
</dbReference>
<feature type="compositionally biased region" description="Polar residues" evidence="1">
    <location>
        <begin position="1"/>
        <end position="25"/>
    </location>
</feature>